<evidence type="ECO:0000256" key="2">
    <source>
        <dbReference type="ARBA" id="ARBA00011915"/>
    </source>
</evidence>
<dbReference type="GO" id="GO:0006574">
    <property type="term" value="P:L-valine catabolic process"/>
    <property type="evidence" value="ECO:0007669"/>
    <property type="project" value="TreeGrafter"/>
</dbReference>
<dbReference type="InterPro" id="IPR045004">
    <property type="entry name" value="ECH_dom"/>
</dbReference>
<comment type="caution">
    <text evidence="5">The sequence shown here is derived from an EMBL/GenBank/DDBJ whole genome shotgun (WGS) entry which is preliminary data.</text>
</comment>
<proteinExistence type="predicted"/>
<feature type="domain" description="Enoyl-CoA hydratase/isomerase" evidence="4">
    <location>
        <begin position="14"/>
        <end position="334"/>
    </location>
</feature>
<dbReference type="OrthoDB" id="9790967at2"/>
<evidence type="ECO:0000259" key="4">
    <source>
        <dbReference type="Pfam" id="PF16113"/>
    </source>
</evidence>
<accession>A0A2S3UMM9</accession>
<dbReference type="CDD" id="cd06558">
    <property type="entry name" value="crotonase-like"/>
    <property type="match status" value="1"/>
</dbReference>
<dbReference type="Pfam" id="PF16113">
    <property type="entry name" value="ECH_2"/>
    <property type="match status" value="1"/>
</dbReference>
<dbReference type="SUPFAM" id="SSF52096">
    <property type="entry name" value="ClpP/crotonase"/>
    <property type="match status" value="1"/>
</dbReference>
<organism evidence="5 6">
    <name type="scientific">Roseibium marinum</name>
    <dbReference type="NCBI Taxonomy" id="281252"/>
    <lineage>
        <taxon>Bacteria</taxon>
        <taxon>Pseudomonadati</taxon>
        <taxon>Pseudomonadota</taxon>
        <taxon>Alphaproteobacteria</taxon>
        <taxon>Hyphomicrobiales</taxon>
        <taxon>Stappiaceae</taxon>
        <taxon>Roseibium</taxon>
    </lineage>
</organism>
<dbReference type="AlphaFoldDB" id="A0A2S3UMM9"/>
<keyword evidence="6" id="KW-1185">Reference proteome</keyword>
<dbReference type="EMBL" id="PPCN01000011">
    <property type="protein sequence ID" value="POF28956.1"/>
    <property type="molecule type" value="Genomic_DNA"/>
</dbReference>
<dbReference type="Proteomes" id="UP000236959">
    <property type="component" value="Unassembled WGS sequence"/>
</dbReference>
<protein>
    <recommendedName>
        <fullName evidence="2">3-hydroxyisobutyryl-CoA hydrolase</fullName>
        <ecNumber evidence="2">3.1.2.4</ecNumber>
    </recommendedName>
</protein>
<dbReference type="Gene3D" id="3.90.226.10">
    <property type="entry name" value="2-enoyl-CoA Hydratase, Chain A, domain 1"/>
    <property type="match status" value="1"/>
</dbReference>
<evidence type="ECO:0000313" key="5">
    <source>
        <dbReference type="EMBL" id="POF28956.1"/>
    </source>
</evidence>
<sequence>MTDDILFEKRGLAGFVTLNRPKALNALNHVMVKALATQLERWAEDPGVAHVVVTGAGEKAFCAGGDIRSIYDARQAGQLEGLSGFFRDEYLLNARIKAYPKPYVALIDGIVMGGGVGASVHGSHRVGTRKTLFAMPETGIGFFPDVGGTWFLPRMPKRIGVYCALSAGRMKQGDALATGVLTHAVDEASLPDLKQVLETASDIGAALAPYLVTPEKGPLSENADLIEQSFSAASVEEILDRLEASQEAFAQETADAIRRKSPTSVLIAFEQMRRGAELSFEECMRLEYRILCRILQGVDFFEGIRAVLVDKDQDPKWVPSHFSQVDSADLASYFEKPSVGDLPL</sequence>
<dbReference type="InterPro" id="IPR032259">
    <property type="entry name" value="HIBYL-CoA-H"/>
</dbReference>
<evidence type="ECO:0000313" key="6">
    <source>
        <dbReference type="Proteomes" id="UP000236959"/>
    </source>
</evidence>
<name>A0A2S3UMM9_9HYPH</name>
<dbReference type="PANTHER" id="PTHR43176:SF3">
    <property type="entry name" value="3-HYDROXYISOBUTYRYL-COA HYDROLASE, MITOCHONDRIAL"/>
    <property type="match status" value="1"/>
</dbReference>
<keyword evidence="3" id="KW-0378">Hydrolase</keyword>
<dbReference type="InterPro" id="IPR029045">
    <property type="entry name" value="ClpP/crotonase-like_dom_sf"/>
</dbReference>
<dbReference type="GO" id="GO:0003860">
    <property type="term" value="F:3-hydroxyisobutyryl-CoA hydrolase activity"/>
    <property type="evidence" value="ECO:0007669"/>
    <property type="project" value="UniProtKB-EC"/>
</dbReference>
<evidence type="ECO:0000256" key="1">
    <source>
        <dbReference type="ARBA" id="ARBA00001709"/>
    </source>
</evidence>
<dbReference type="NCBIfam" id="NF004127">
    <property type="entry name" value="PRK05617.1"/>
    <property type="match status" value="1"/>
</dbReference>
<dbReference type="RefSeq" id="WP_103224588.1">
    <property type="nucleotide sequence ID" value="NZ_PPCN01000011.1"/>
</dbReference>
<dbReference type="PANTHER" id="PTHR43176">
    <property type="entry name" value="3-HYDROXYISOBUTYRYL-COA HYDROLASE-RELATED"/>
    <property type="match status" value="1"/>
</dbReference>
<comment type="catalytic activity">
    <reaction evidence="1">
        <text>3-hydroxy-2-methylpropanoyl-CoA + H2O = 3-hydroxy-2-methylpropanoate + CoA + H(+)</text>
        <dbReference type="Rhea" id="RHEA:20888"/>
        <dbReference type="ChEBI" id="CHEBI:11805"/>
        <dbReference type="ChEBI" id="CHEBI:15377"/>
        <dbReference type="ChEBI" id="CHEBI:15378"/>
        <dbReference type="ChEBI" id="CHEBI:57287"/>
        <dbReference type="ChEBI" id="CHEBI:57340"/>
        <dbReference type="EC" id="3.1.2.4"/>
    </reaction>
</comment>
<reference evidence="5 6" key="1">
    <citation type="submission" date="2018-01" db="EMBL/GenBank/DDBJ databases">
        <title>Genomic Encyclopedia of Archaeal and Bacterial Type Strains, Phase II (KMG-II): from individual species to whole genera.</title>
        <authorList>
            <person name="Goeker M."/>
        </authorList>
    </citation>
    <scope>NUCLEOTIDE SEQUENCE [LARGE SCALE GENOMIC DNA]</scope>
    <source>
        <strain evidence="5 6">DSM 17023</strain>
    </source>
</reference>
<evidence type="ECO:0000256" key="3">
    <source>
        <dbReference type="ARBA" id="ARBA00022801"/>
    </source>
</evidence>
<dbReference type="FunFam" id="3.90.226.10:FF:000026">
    <property type="entry name" value="3-hydroxyisobutyryl-CoA hydrolase, mitochondrial"/>
    <property type="match status" value="1"/>
</dbReference>
<gene>
    <name evidence="5" type="ORF">CLV41_111208</name>
</gene>
<dbReference type="EC" id="3.1.2.4" evidence="2"/>